<dbReference type="SUPFAM" id="SSF53448">
    <property type="entry name" value="Nucleotide-diphospho-sugar transferases"/>
    <property type="match status" value="1"/>
</dbReference>
<comment type="subunit">
    <text evidence="9">Component of the translation initiation factor 2B (eIF2B) complex which is a heterodecamer of two sets of five different subunits: alpha, beta, gamma, delta and epsilon. Subunits alpha, beta and delta comprise a regulatory subcomplex and subunits epsilon and gamma comprise a catalytic subcomplex. Within the complex, the hexameric regulatory complex resides at the center, with the two heterodimeric catalytic subcomplexes bound on opposite sides.</text>
</comment>
<evidence type="ECO:0000313" key="12">
    <source>
        <dbReference type="EMBL" id="JAS66514.1"/>
    </source>
</evidence>
<dbReference type="GO" id="GO:0005829">
    <property type="term" value="C:cytosol"/>
    <property type="evidence" value="ECO:0007669"/>
    <property type="project" value="UniProtKB-SubCell"/>
</dbReference>
<evidence type="ECO:0000256" key="1">
    <source>
        <dbReference type="ARBA" id="ARBA00004514"/>
    </source>
</evidence>
<dbReference type="GO" id="GO:0002183">
    <property type="term" value="P:cytoplasmic translational initiation"/>
    <property type="evidence" value="ECO:0007669"/>
    <property type="project" value="TreeGrafter"/>
</dbReference>
<proteinExistence type="inferred from homology"/>
<keyword evidence="5" id="KW-0648">Protein biosynthesis</keyword>
<keyword evidence="4" id="KW-0396">Initiation factor</keyword>
<evidence type="ECO:0000256" key="6">
    <source>
        <dbReference type="ARBA" id="ARBA00044196"/>
    </source>
</evidence>
<evidence type="ECO:0000256" key="3">
    <source>
        <dbReference type="ARBA" id="ARBA00022490"/>
    </source>
</evidence>
<dbReference type="EMBL" id="GECZ01003255">
    <property type="protein sequence ID" value="JAS66514.1"/>
    <property type="molecule type" value="Transcribed_RNA"/>
</dbReference>
<evidence type="ECO:0000256" key="5">
    <source>
        <dbReference type="ARBA" id="ARBA00022917"/>
    </source>
</evidence>
<dbReference type="InterPro" id="IPR005835">
    <property type="entry name" value="NTP_transferase_dom"/>
</dbReference>
<dbReference type="GO" id="GO:0005851">
    <property type="term" value="C:eukaryotic translation initiation factor 2B complex"/>
    <property type="evidence" value="ECO:0007669"/>
    <property type="project" value="TreeGrafter"/>
</dbReference>
<protein>
    <recommendedName>
        <fullName evidence="6">Translation initiation factor eIF2B subunit gamma</fullName>
    </recommendedName>
    <alternativeName>
        <fullName evidence="7">eIF2B GDP-GTP exchange factor subunit gamma</fullName>
    </alternativeName>
</protein>
<evidence type="ECO:0000256" key="7">
    <source>
        <dbReference type="ARBA" id="ARBA00044229"/>
    </source>
</evidence>
<evidence type="ECO:0000256" key="4">
    <source>
        <dbReference type="ARBA" id="ARBA00022540"/>
    </source>
</evidence>
<sequence>MGITEFQGVIMAGGKGSRMTELTAKRPKCLLPIGNLPMVWYPIRLFERSGFEEVIIVVLESIRNEVQTALERTGLKIRLEIVGIPAGEDWGTADTLRHLEDINKIKSDVIVVSCDLITDFDLSAVLNLFRQHDASLTSLFFQPTLAKYPLPTPGPKSKAKPEQDLVAIDPTTSRLVFLASASDYEETLTLSRGLLKKHGQVRLYSRLLDAHLYVMRRWLCQYLTHNRNMSSLKGELVPYTVKKQFTRPLSKLEQEKAPSIVISRPKIELIEMAEELKLALKVRDMSNFTDHHGDKSGAYHGDEVRCYAFIAPEASFATRANTLPEYCRINREIVERWSAVSGGQELVAVASTATVASNQLEPSCLVGDRAVVSERTAVKGSVLGPQTTIRPRTRVFNSILMGGASVGEGCAIVNCILCDEAVVEDGCDLKDCLVGSRQIVPSGEKHSSEVLTDDEHLIEIL</sequence>
<dbReference type="InterPro" id="IPR056818">
    <property type="entry name" value="GlmU/GlgC-like_hexapep"/>
</dbReference>
<dbReference type="AlphaFoldDB" id="A0A1B6GVP3"/>
<evidence type="ECO:0000256" key="9">
    <source>
        <dbReference type="ARBA" id="ARBA00046432"/>
    </source>
</evidence>
<keyword evidence="3" id="KW-0963">Cytoplasm</keyword>
<feature type="domain" description="Nucleotidyl transferase" evidence="10">
    <location>
        <begin position="8"/>
        <end position="141"/>
    </location>
</feature>
<evidence type="ECO:0000259" key="10">
    <source>
        <dbReference type="Pfam" id="PF00483"/>
    </source>
</evidence>
<evidence type="ECO:0000256" key="8">
    <source>
        <dbReference type="ARBA" id="ARBA00045373"/>
    </source>
</evidence>
<dbReference type="InterPro" id="IPR029044">
    <property type="entry name" value="Nucleotide-diphossugar_trans"/>
</dbReference>
<gene>
    <name evidence="12" type="ORF">g.12374</name>
</gene>
<accession>A0A1B6GVP3</accession>
<evidence type="ECO:0000256" key="2">
    <source>
        <dbReference type="ARBA" id="ARBA00007878"/>
    </source>
</evidence>
<dbReference type="PANTHER" id="PTHR45989:SF1">
    <property type="entry name" value="TRANSLATION INITIATION FACTOR EIF-2B SUBUNIT GAMMA"/>
    <property type="match status" value="1"/>
</dbReference>
<dbReference type="Gene3D" id="2.160.10.10">
    <property type="entry name" value="Hexapeptide repeat proteins"/>
    <property type="match status" value="1"/>
</dbReference>
<comment type="subcellular location">
    <subcellularLocation>
        <location evidence="1">Cytoplasm</location>
        <location evidence="1">Cytosol</location>
    </subcellularLocation>
</comment>
<reference evidence="12" key="1">
    <citation type="submission" date="2015-11" db="EMBL/GenBank/DDBJ databases">
        <title>De novo transcriptome assembly of four potential Pierce s Disease insect vectors from Arizona vineyards.</title>
        <authorList>
            <person name="Tassone E.E."/>
        </authorList>
    </citation>
    <scope>NUCLEOTIDE SEQUENCE</scope>
</reference>
<name>A0A1B6GVP3_9HEMI</name>
<dbReference type="Pfam" id="PF24894">
    <property type="entry name" value="Hexapep_GlmU"/>
    <property type="match status" value="1"/>
</dbReference>
<organism evidence="12">
    <name type="scientific">Cuerna arida</name>
    <dbReference type="NCBI Taxonomy" id="1464854"/>
    <lineage>
        <taxon>Eukaryota</taxon>
        <taxon>Metazoa</taxon>
        <taxon>Ecdysozoa</taxon>
        <taxon>Arthropoda</taxon>
        <taxon>Hexapoda</taxon>
        <taxon>Insecta</taxon>
        <taxon>Pterygota</taxon>
        <taxon>Neoptera</taxon>
        <taxon>Paraneoptera</taxon>
        <taxon>Hemiptera</taxon>
        <taxon>Auchenorrhyncha</taxon>
        <taxon>Membracoidea</taxon>
        <taxon>Cicadellidae</taxon>
        <taxon>Cicadellinae</taxon>
        <taxon>Proconiini</taxon>
        <taxon>Cuerna</taxon>
    </lineage>
</organism>
<dbReference type="PANTHER" id="PTHR45989">
    <property type="entry name" value="TRANSLATION INITIATION FACTOR EIF-2B SUBUNIT GAMMA"/>
    <property type="match status" value="1"/>
</dbReference>
<dbReference type="GO" id="GO:0005085">
    <property type="term" value="F:guanyl-nucleotide exchange factor activity"/>
    <property type="evidence" value="ECO:0007669"/>
    <property type="project" value="TreeGrafter"/>
</dbReference>
<dbReference type="GO" id="GO:0003743">
    <property type="term" value="F:translation initiation factor activity"/>
    <property type="evidence" value="ECO:0007669"/>
    <property type="project" value="UniProtKB-KW"/>
</dbReference>
<dbReference type="InterPro" id="IPR051960">
    <property type="entry name" value="eIF2B_gamma"/>
</dbReference>
<dbReference type="Pfam" id="PF00483">
    <property type="entry name" value="NTP_transferase"/>
    <property type="match status" value="1"/>
</dbReference>
<evidence type="ECO:0000259" key="11">
    <source>
        <dbReference type="Pfam" id="PF24894"/>
    </source>
</evidence>
<dbReference type="CDD" id="cd04198">
    <property type="entry name" value="eIF-2B_gamma_N"/>
    <property type="match status" value="1"/>
</dbReference>
<comment type="similarity">
    <text evidence="2">Belongs to the eIF-2B gamma/epsilon subunits family.</text>
</comment>
<comment type="function">
    <text evidence="8">Acts as a component of the translation initiation factor 2B (eIF2B) complex, which catalyzes the exchange of GDP for GTP on the eukaryotic initiation factor 2 (eIF2) complex gamma subunit. Its guanine nucleotide exchange factor activity is repressed when bound to eIF2 complex phosphorylated on the alpha subunit, thereby limiting the amount of methionyl-initiator methionine tRNA available to the ribosome and consequently global translation is repressed.</text>
</comment>
<dbReference type="Gene3D" id="3.90.550.10">
    <property type="entry name" value="Spore Coat Polysaccharide Biosynthesis Protein SpsA, Chain A"/>
    <property type="match status" value="1"/>
</dbReference>
<feature type="domain" description="Glucose-1-phosphate adenylyltransferase/Bifunctional protein GlmU-like C-terminal hexapeptide" evidence="11">
    <location>
        <begin position="364"/>
        <end position="427"/>
    </location>
</feature>